<dbReference type="Proteomes" id="UP000198931">
    <property type="component" value="Unassembled WGS sequence"/>
</dbReference>
<feature type="transmembrane region" description="Helical" evidence="10">
    <location>
        <begin position="332"/>
        <end position="352"/>
    </location>
</feature>
<comment type="function">
    <text evidence="10 11">The central subunit of the protein translocation channel SecYEG. Consists of two halves formed by TMs 1-5 and 6-10. These two domains form a lateral gate at the front which open onto the bilayer between TMs 2 and 7, and are clamped together by SecE at the back. The channel is closed by both a pore ring composed of hydrophobic SecY resides and a short helix (helix 2A) on the extracellular side of the membrane which forms a plug. The plug probably moves laterally to allow the channel to open. The ring and the pore may move independently.</text>
</comment>
<evidence type="ECO:0000313" key="14">
    <source>
        <dbReference type="EMBL" id="SFI16022.1"/>
    </source>
</evidence>
<feature type="transmembrane region" description="Helical" evidence="10">
    <location>
        <begin position="199"/>
        <end position="218"/>
    </location>
</feature>
<keyword evidence="15" id="KW-1185">Reference proteome</keyword>
<dbReference type="OrthoDB" id="9809248at2"/>
<keyword evidence="6 10" id="KW-1133">Transmembrane helix</keyword>
<feature type="transmembrane region" description="Helical" evidence="10">
    <location>
        <begin position="21"/>
        <end position="42"/>
    </location>
</feature>
<evidence type="ECO:0000256" key="13">
    <source>
        <dbReference type="RuleBase" id="RU004349"/>
    </source>
</evidence>
<dbReference type="AlphaFoldDB" id="A0A1I3FY69"/>
<dbReference type="InterPro" id="IPR026593">
    <property type="entry name" value="SecY"/>
</dbReference>
<proteinExistence type="inferred from homology"/>
<keyword evidence="4 10" id="KW-0812">Transmembrane</keyword>
<dbReference type="Pfam" id="PF00344">
    <property type="entry name" value="SecY"/>
    <property type="match status" value="1"/>
</dbReference>
<feature type="transmembrane region" description="Helical" evidence="10">
    <location>
        <begin position="290"/>
        <end position="312"/>
    </location>
</feature>
<feature type="transmembrane region" description="Helical" evidence="10">
    <location>
        <begin position="128"/>
        <end position="146"/>
    </location>
</feature>
<comment type="similarity">
    <text evidence="2 10 13">Belongs to the SecY/SEC61-alpha family.</text>
</comment>
<keyword evidence="7 10" id="KW-0811">Translocation</keyword>
<feature type="transmembrane region" description="Helical" evidence="10">
    <location>
        <begin position="230"/>
        <end position="255"/>
    </location>
</feature>
<dbReference type="FunFam" id="1.10.3370.10:FF:000001">
    <property type="entry name" value="Preprotein translocase subunit SecY"/>
    <property type="match status" value="1"/>
</dbReference>
<evidence type="ECO:0000256" key="10">
    <source>
        <dbReference type="HAMAP-Rule" id="MF_01465"/>
    </source>
</evidence>
<evidence type="ECO:0000256" key="11">
    <source>
        <dbReference type="RuleBase" id="RU000537"/>
    </source>
</evidence>
<accession>A0A1I3FY69</accession>
<reference evidence="14 15" key="1">
    <citation type="submission" date="2016-10" db="EMBL/GenBank/DDBJ databases">
        <authorList>
            <person name="de Groot N.N."/>
        </authorList>
    </citation>
    <scope>NUCLEOTIDE SEQUENCE [LARGE SCALE GENOMIC DNA]</scope>
    <source>
        <strain evidence="14 15">DSM 26000</strain>
    </source>
</reference>
<keyword evidence="5 10" id="KW-0653">Protein transport</keyword>
<dbReference type="PROSITE" id="PS00756">
    <property type="entry name" value="SECY_2"/>
    <property type="match status" value="1"/>
</dbReference>
<dbReference type="PANTHER" id="PTHR10906">
    <property type="entry name" value="SECY/SEC61-ALPHA FAMILY MEMBER"/>
    <property type="match status" value="1"/>
</dbReference>
<dbReference type="RefSeq" id="WP_090079659.1">
    <property type="nucleotide sequence ID" value="NZ_FOQT01000002.1"/>
</dbReference>
<evidence type="ECO:0000256" key="8">
    <source>
        <dbReference type="ARBA" id="ARBA00023136"/>
    </source>
</evidence>
<dbReference type="GO" id="GO:0065002">
    <property type="term" value="P:intracellular protein transmembrane transport"/>
    <property type="evidence" value="ECO:0007669"/>
    <property type="project" value="UniProtKB-UniRule"/>
</dbReference>
<keyword evidence="10" id="KW-1003">Cell membrane</keyword>
<evidence type="ECO:0000256" key="1">
    <source>
        <dbReference type="ARBA" id="ARBA00004141"/>
    </source>
</evidence>
<gene>
    <name evidence="10" type="primary">secY</name>
    <name evidence="14" type="ORF">SAMN05443292_1705</name>
</gene>
<dbReference type="PROSITE" id="PS00755">
    <property type="entry name" value="SECY_1"/>
    <property type="match status" value="1"/>
</dbReference>
<evidence type="ECO:0000256" key="2">
    <source>
        <dbReference type="ARBA" id="ARBA00005751"/>
    </source>
</evidence>
<evidence type="ECO:0000256" key="6">
    <source>
        <dbReference type="ARBA" id="ARBA00022989"/>
    </source>
</evidence>
<protein>
    <recommendedName>
        <fullName evidence="9 10">Protein translocase subunit SecY</fullName>
    </recommendedName>
</protein>
<comment type="subunit">
    <text evidence="10">Component of the Sec protein translocase complex. Heterotrimer consisting of SecY, SecE and SecG subunits. The heterotrimers can form oligomers, although 1 heterotrimer is thought to be able to translocate proteins. Interacts with the ribosome. Interacts with SecDF, and other proteins may be involved. Interacts with SecA.</text>
</comment>
<evidence type="ECO:0000256" key="9">
    <source>
        <dbReference type="ARBA" id="ARBA00039733"/>
    </source>
</evidence>
<sequence>MKEFIQTIKNIWSLKELRDKILLTLGLILVYRFASYISLPAINMAEVGSLLDKYQSQGGSKQGAGLLGLLSSFTGGAFSRASVMALGIMPYISASIIVQLMGMAIPYLQKLQKDGESGRNTLNQITRWLTIGVCLVQAPSYLTSITKVFLPTTQFASAYLVDPNSIILFWLPSVIILVAGSVFAMWLGEKITDKGIGNGISILIMVGILANLPSAFIQEFTTKTSTGGSGAIMILIEVIFWLVVIMLAIILSVAVRKIPIQYVSRAQARGGVNRNLMEGARQWIPLKVNAAGVMPIIFAQALMFVPGLLTGIDSTNTFLAGFKNVFSWQYNILFALLIIIFTFFYTAITIPVNQMADDLKRNGGLVPKVRPGKETSDYLDSILSKITLPGSIFLAIFAILPAIVHGTLVSTDGFALFFGGTSLLIMVGVVLDTVQQINTYLLNHHYDGLMQSKLSRTSNNI</sequence>
<keyword evidence="8 10" id="KW-0472">Membrane</keyword>
<evidence type="ECO:0000256" key="12">
    <source>
        <dbReference type="RuleBase" id="RU003484"/>
    </source>
</evidence>
<dbReference type="PIRSF" id="PIRSF004557">
    <property type="entry name" value="SecY"/>
    <property type="match status" value="1"/>
</dbReference>
<dbReference type="InterPro" id="IPR023201">
    <property type="entry name" value="SecY_dom_sf"/>
</dbReference>
<dbReference type="PRINTS" id="PR00303">
    <property type="entry name" value="SECYTRNLCASE"/>
</dbReference>
<evidence type="ECO:0000256" key="3">
    <source>
        <dbReference type="ARBA" id="ARBA00022448"/>
    </source>
</evidence>
<dbReference type="HAMAP" id="MF_01465">
    <property type="entry name" value="SecY"/>
    <property type="match status" value="1"/>
</dbReference>
<dbReference type="GO" id="GO:0005886">
    <property type="term" value="C:plasma membrane"/>
    <property type="evidence" value="ECO:0007669"/>
    <property type="project" value="UniProtKB-SubCell"/>
</dbReference>
<organism evidence="14 15">
    <name type="scientific">Halpernia frigidisoli</name>
    <dbReference type="NCBI Taxonomy" id="1125876"/>
    <lineage>
        <taxon>Bacteria</taxon>
        <taxon>Pseudomonadati</taxon>
        <taxon>Bacteroidota</taxon>
        <taxon>Flavobacteriia</taxon>
        <taxon>Flavobacteriales</taxon>
        <taxon>Weeksellaceae</taxon>
        <taxon>Chryseobacterium group</taxon>
        <taxon>Halpernia</taxon>
    </lineage>
</organism>
<keyword evidence="3 10" id="KW-0813">Transport</keyword>
<evidence type="ECO:0000313" key="15">
    <source>
        <dbReference type="Proteomes" id="UP000198931"/>
    </source>
</evidence>
<name>A0A1I3FY69_9FLAO</name>
<comment type="subcellular location">
    <subcellularLocation>
        <location evidence="10">Cell membrane</location>
        <topology evidence="10">Multi-pass membrane protein</topology>
    </subcellularLocation>
    <subcellularLocation>
        <location evidence="1 12">Membrane</location>
        <topology evidence="1 12">Multi-pass membrane protein</topology>
    </subcellularLocation>
</comment>
<dbReference type="NCBIfam" id="TIGR00967">
    <property type="entry name" value="3a0501s007"/>
    <property type="match status" value="1"/>
</dbReference>
<evidence type="ECO:0000256" key="7">
    <source>
        <dbReference type="ARBA" id="ARBA00023010"/>
    </source>
</evidence>
<dbReference type="SUPFAM" id="SSF103491">
    <property type="entry name" value="Preprotein translocase SecY subunit"/>
    <property type="match status" value="1"/>
</dbReference>
<evidence type="ECO:0000256" key="5">
    <source>
        <dbReference type="ARBA" id="ARBA00022927"/>
    </source>
</evidence>
<dbReference type="Gene3D" id="1.10.3370.10">
    <property type="entry name" value="SecY subunit domain"/>
    <property type="match status" value="1"/>
</dbReference>
<dbReference type="STRING" id="1125876.SAMN05443292_1705"/>
<dbReference type="InterPro" id="IPR002208">
    <property type="entry name" value="SecY/SEC61-alpha"/>
</dbReference>
<feature type="transmembrane region" description="Helical" evidence="10">
    <location>
        <begin position="88"/>
        <end position="108"/>
    </location>
</feature>
<dbReference type="GO" id="GO:0006605">
    <property type="term" value="P:protein targeting"/>
    <property type="evidence" value="ECO:0007669"/>
    <property type="project" value="UniProtKB-UniRule"/>
</dbReference>
<dbReference type="EMBL" id="FOQT01000002">
    <property type="protein sequence ID" value="SFI16022.1"/>
    <property type="molecule type" value="Genomic_DNA"/>
</dbReference>
<evidence type="ECO:0000256" key="4">
    <source>
        <dbReference type="ARBA" id="ARBA00022692"/>
    </source>
</evidence>
<dbReference type="GO" id="GO:0043952">
    <property type="term" value="P:protein transport by the Sec complex"/>
    <property type="evidence" value="ECO:0007669"/>
    <property type="project" value="UniProtKB-UniRule"/>
</dbReference>
<feature type="transmembrane region" description="Helical" evidence="10">
    <location>
        <begin position="414"/>
        <end position="434"/>
    </location>
</feature>
<feature type="transmembrane region" description="Helical" evidence="10">
    <location>
        <begin position="386"/>
        <end position="408"/>
    </location>
</feature>
<dbReference type="InterPro" id="IPR030659">
    <property type="entry name" value="SecY_CS"/>
</dbReference>
<feature type="transmembrane region" description="Helical" evidence="10">
    <location>
        <begin position="166"/>
        <end position="187"/>
    </location>
</feature>